<reference evidence="1 2" key="1">
    <citation type="submission" date="2022-12" db="EMBL/GenBank/DDBJ databases">
        <title>Genomic features and morphological characterization of a novel Knufia sp. strain isolated from spacecraft assembly facility.</title>
        <authorList>
            <person name="Teixeira M."/>
            <person name="Chander A.M."/>
            <person name="Stajich J.E."/>
            <person name="Venkateswaran K."/>
        </authorList>
    </citation>
    <scope>NUCLEOTIDE SEQUENCE [LARGE SCALE GENOMIC DNA]</scope>
    <source>
        <strain evidence="1 2">FJI-L2-BK-P2</strain>
    </source>
</reference>
<accession>A0AAN8F549</accession>
<dbReference type="AlphaFoldDB" id="A0AAN8F549"/>
<evidence type="ECO:0000313" key="1">
    <source>
        <dbReference type="EMBL" id="KAK5951536.1"/>
    </source>
</evidence>
<sequence length="112" mass="12610">MTALAFLKTNEAPQADRVALKPAGHQVPTIRSQLCDQATRMVSGMHLPENLLFEFDSIFQMSSAGFGRMDIFYFIAEDEDTIRHYPLDEAPFDEVELLGKYVAALPLRGVYL</sequence>
<keyword evidence="2" id="KW-1185">Reference proteome</keyword>
<protein>
    <submittedName>
        <fullName evidence="1">Uncharacterized protein</fullName>
    </submittedName>
</protein>
<proteinExistence type="predicted"/>
<gene>
    <name evidence="1" type="ORF">OHC33_007592</name>
</gene>
<name>A0AAN8F549_9EURO</name>
<dbReference type="EMBL" id="JAKLMC020000020">
    <property type="protein sequence ID" value="KAK5951536.1"/>
    <property type="molecule type" value="Genomic_DNA"/>
</dbReference>
<organism evidence="1 2">
    <name type="scientific">Knufia fluminis</name>
    <dbReference type="NCBI Taxonomy" id="191047"/>
    <lineage>
        <taxon>Eukaryota</taxon>
        <taxon>Fungi</taxon>
        <taxon>Dikarya</taxon>
        <taxon>Ascomycota</taxon>
        <taxon>Pezizomycotina</taxon>
        <taxon>Eurotiomycetes</taxon>
        <taxon>Chaetothyriomycetidae</taxon>
        <taxon>Chaetothyriales</taxon>
        <taxon>Trichomeriaceae</taxon>
        <taxon>Knufia</taxon>
    </lineage>
</organism>
<comment type="caution">
    <text evidence="1">The sequence shown here is derived from an EMBL/GenBank/DDBJ whole genome shotgun (WGS) entry which is preliminary data.</text>
</comment>
<evidence type="ECO:0000313" key="2">
    <source>
        <dbReference type="Proteomes" id="UP001316803"/>
    </source>
</evidence>
<dbReference type="Proteomes" id="UP001316803">
    <property type="component" value="Unassembled WGS sequence"/>
</dbReference>